<keyword evidence="7 10" id="KW-0812">Transmembrane</keyword>
<dbReference type="Pfam" id="PF00358">
    <property type="entry name" value="PTS_EIIA_1"/>
    <property type="match status" value="1"/>
</dbReference>
<keyword evidence="3" id="KW-1003">Cell membrane</keyword>
<dbReference type="InterPro" id="IPR001127">
    <property type="entry name" value="PTS_EIIA_1_perm"/>
</dbReference>
<feature type="transmembrane region" description="Helical" evidence="10">
    <location>
        <begin position="108"/>
        <end position="132"/>
    </location>
</feature>
<dbReference type="RefSeq" id="WP_117450196.1">
    <property type="nucleotide sequence ID" value="NZ_CABJDD010000001.1"/>
</dbReference>
<protein>
    <submittedName>
        <fullName evidence="13">PTS beta-glucoside transporter subunit EIIBCA</fullName>
    </submittedName>
</protein>
<dbReference type="InterPro" id="IPR003352">
    <property type="entry name" value="PTS_EIIC"/>
</dbReference>
<dbReference type="GO" id="GO:0008982">
    <property type="term" value="F:protein-N(PI)-phosphohistidine-sugar phosphotransferase activity"/>
    <property type="evidence" value="ECO:0007669"/>
    <property type="project" value="InterPro"/>
</dbReference>
<dbReference type="InterPro" id="IPR011055">
    <property type="entry name" value="Dup_hybrid_motif"/>
</dbReference>
<feature type="transmembrane region" description="Helical" evidence="10">
    <location>
        <begin position="332"/>
        <end position="354"/>
    </location>
</feature>
<dbReference type="PROSITE" id="PS51103">
    <property type="entry name" value="PTS_EIIC_TYPE_1"/>
    <property type="match status" value="1"/>
</dbReference>
<evidence type="ECO:0000256" key="9">
    <source>
        <dbReference type="ARBA" id="ARBA00023136"/>
    </source>
</evidence>
<feature type="domain" description="PTS EIIC type-1" evidence="12">
    <location>
        <begin position="9"/>
        <end position="365"/>
    </location>
</feature>
<comment type="subcellular location">
    <subcellularLocation>
        <location evidence="1">Cell membrane</location>
        <topology evidence="1">Multi-pass membrane protein</topology>
    </subcellularLocation>
</comment>
<evidence type="ECO:0000256" key="10">
    <source>
        <dbReference type="SAM" id="Phobius"/>
    </source>
</evidence>
<dbReference type="GO" id="GO:0015771">
    <property type="term" value="P:trehalose transport"/>
    <property type="evidence" value="ECO:0007669"/>
    <property type="project" value="TreeGrafter"/>
</dbReference>
<dbReference type="GO" id="GO:0090589">
    <property type="term" value="F:protein-phosphocysteine-trehalose phosphotransferase system transporter activity"/>
    <property type="evidence" value="ECO:0007669"/>
    <property type="project" value="TreeGrafter"/>
</dbReference>
<feature type="transmembrane region" description="Helical" evidence="10">
    <location>
        <begin position="78"/>
        <end position="102"/>
    </location>
</feature>
<evidence type="ECO:0000313" key="14">
    <source>
        <dbReference type="Proteomes" id="UP000708338"/>
    </source>
</evidence>
<dbReference type="PROSITE" id="PS00371">
    <property type="entry name" value="PTS_EIIA_TYPE_1_HIS"/>
    <property type="match status" value="1"/>
</dbReference>
<evidence type="ECO:0000256" key="5">
    <source>
        <dbReference type="ARBA" id="ARBA00022679"/>
    </source>
</evidence>
<name>A0AA41FAT3_9FIRM</name>
<feature type="domain" description="PTS EIIA type-1" evidence="11">
    <location>
        <begin position="396"/>
        <end position="500"/>
    </location>
</feature>
<dbReference type="NCBIfam" id="TIGR00830">
    <property type="entry name" value="PTBA"/>
    <property type="match status" value="1"/>
</dbReference>
<dbReference type="SUPFAM" id="SSF51261">
    <property type="entry name" value="Duplicated hybrid motif"/>
    <property type="match status" value="1"/>
</dbReference>
<keyword evidence="2" id="KW-0813">Transport</keyword>
<keyword evidence="6" id="KW-0598">Phosphotransferase system</keyword>
<proteinExistence type="predicted"/>
<evidence type="ECO:0000256" key="1">
    <source>
        <dbReference type="ARBA" id="ARBA00004651"/>
    </source>
</evidence>
<dbReference type="Pfam" id="PF02378">
    <property type="entry name" value="PTS_EIIC"/>
    <property type="match status" value="1"/>
</dbReference>
<evidence type="ECO:0000256" key="8">
    <source>
        <dbReference type="ARBA" id="ARBA00022989"/>
    </source>
</evidence>
<dbReference type="PANTHER" id="PTHR30175">
    <property type="entry name" value="PHOSPHOTRANSFERASE SYSTEM TRANSPORT PROTEIN"/>
    <property type="match status" value="1"/>
</dbReference>
<keyword evidence="9 10" id="KW-0472">Membrane</keyword>
<feature type="transmembrane region" description="Helical" evidence="10">
    <location>
        <begin position="286"/>
        <end position="312"/>
    </location>
</feature>
<dbReference type="InterPro" id="IPR013013">
    <property type="entry name" value="PTS_EIIC_1"/>
</dbReference>
<dbReference type="InterPro" id="IPR050558">
    <property type="entry name" value="PTS_Sugar-Specific_Components"/>
</dbReference>
<reference evidence="13" key="1">
    <citation type="journal article" date="2021" name="Gut Microbes">
        <title>A synthetic consortium of 100 gut commensals modulates the composition and function in a colon model of the microbiome of elderly subjects.</title>
        <authorList>
            <person name="Perez M."/>
            <person name="Ntemiri A."/>
            <person name="Tan H."/>
            <person name="Harris H.M.B."/>
            <person name="Roager H.M."/>
            <person name="Ribiere C."/>
            <person name="O'Toole P.W."/>
        </authorList>
    </citation>
    <scope>NUCLEOTIDE SEQUENCE</scope>
    <source>
        <strain evidence="13">MCC335</strain>
    </source>
</reference>
<dbReference type="EMBL" id="WQPS01000001">
    <property type="protein sequence ID" value="MBT9808148.1"/>
    <property type="molecule type" value="Genomic_DNA"/>
</dbReference>
<feature type="transmembrane region" description="Helical" evidence="10">
    <location>
        <begin position="47"/>
        <end position="66"/>
    </location>
</feature>
<evidence type="ECO:0000256" key="6">
    <source>
        <dbReference type="ARBA" id="ARBA00022683"/>
    </source>
</evidence>
<dbReference type="Proteomes" id="UP000708338">
    <property type="component" value="Unassembled WGS sequence"/>
</dbReference>
<keyword evidence="8 10" id="KW-1133">Transmembrane helix</keyword>
<comment type="caution">
    <text evidence="13">The sequence shown here is derived from an EMBL/GenBank/DDBJ whole genome shotgun (WGS) entry which is preliminary data.</text>
</comment>
<feature type="transmembrane region" description="Helical" evidence="10">
    <location>
        <begin position="144"/>
        <end position="169"/>
    </location>
</feature>
<keyword evidence="5" id="KW-0808">Transferase</keyword>
<dbReference type="GO" id="GO:0009401">
    <property type="term" value="P:phosphoenolpyruvate-dependent sugar phosphotransferase system"/>
    <property type="evidence" value="ECO:0007669"/>
    <property type="project" value="UniProtKB-KW"/>
</dbReference>
<evidence type="ECO:0000256" key="4">
    <source>
        <dbReference type="ARBA" id="ARBA00022597"/>
    </source>
</evidence>
<evidence type="ECO:0000313" key="13">
    <source>
        <dbReference type="EMBL" id="MBT9808148.1"/>
    </source>
</evidence>
<organism evidence="13 14">
    <name type="scientific">Enterocloster citroniae</name>
    <dbReference type="NCBI Taxonomy" id="358743"/>
    <lineage>
        <taxon>Bacteria</taxon>
        <taxon>Bacillati</taxon>
        <taxon>Bacillota</taxon>
        <taxon>Clostridia</taxon>
        <taxon>Lachnospirales</taxon>
        <taxon>Lachnospiraceae</taxon>
        <taxon>Enterocloster</taxon>
    </lineage>
</organism>
<evidence type="ECO:0000256" key="7">
    <source>
        <dbReference type="ARBA" id="ARBA00022692"/>
    </source>
</evidence>
<dbReference type="FunFam" id="2.70.70.10:FF:000001">
    <property type="entry name" value="PTS system glucose-specific IIA component"/>
    <property type="match status" value="1"/>
</dbReference>
<sequence length="523" mass="54723">MKRELISVDVISGCMAPVLPVLIGAGMLKVVMLVLEMTGLIHGEGDTYATLNFVADAAFYFLPVYTGAAAARKFEMNMFVGMFLGAVLVHPSFVGMCAEGAAGSVFGIPVYAGTYTSSIFPVILSVWAAGYVERFMKKHSPDFLRTMLVPFGTILVMTPLSLCLLSPIGSVLGTYIANAIIWLYETTGFVGVALLAAIHPLMVMTGMHHAMGPYLFSSFASSGFEALASPATFIDNINIGAACLAIGMKSKVTDTKTEAASCGITACVCGVTEPGLFGIVLKYRTALIGVMAGNFLGGVIAGLTKSVCYAFAGSYGFLGLATFIGEKGISNLVFMIIAVAAGFVLTFVFTLIFFKDSAETGVPASDIKTQAEALSAQNVITAPVSGEIKDLKECPDGVFSAGVLGKGVIIEPAEGKVYAPCNGVVTCLFDTLHAIGITAENGAEVLIHVGMDTVTLNGEGFQAHIKTGDHITAGQLMLEFDMDFIQSKGLPIVTPVVVSNAAQYPELQVILGTAVHGDKIITL</sequence>
<accession>A0AA41FAT3</accession>
<evidence type="ECO:0000259" key="11">
    <source>
        <dbReference type="PROSITE" id="PS51093"/>
    </source>
</evidence>
<evidence type="ECO:0000256" key="2">
    <source>
        <dbReference type="ARBA" id="ARBA00022448"/>
    </source>
</evidence>
<dbReference type="GO" id="GO:0005886">
    <property type="term" value="C:plasma membrane"/>
    <property type="evidence" value="ECO:0007669"/>
    <property type="project" value="UniProtKB-SubCell"/>
</dbReference>
<dbReference type="PANTHER" id="PTHR30175:SF1">
    <property type="entry name" value="PTS SYSTEM ARBUTIN-, CELLOBIOSE-, AND SALICIN-SPECIFIC EIIBC COMPONENT-RELATED"/>
    <property type="match status" value="1"/>
</dbReference>
<keyword evidence="4" id="KW-0762">Sugar transport</keyword>
<evidence type="ECO:0000259" key="12">
    <source>
        <dbReference type="PROSITE" id="PS51103"/>
    </source>
</evidence>
<dbReference type="PROSITE" id="PS51093">
    <property type="entry name" value="PTS_EIIA_TYPE_1"/>
    <property type="match status" value="1"/>
</dbReference>
<dbReference type="Gene3D" id="2.70.70.10">
    <property type="entry name" value="Glucose Permease (Domain IIA)"/>
    <property type="match status" value="1"/>
</dbReference>
<dbReference type="AlphaFoldDB" id="A0AA41FAT3"/>
<feature type="transmembrane region" description="Helical" evidence="10">
    <location>
        <begin position="12"/>
        <end position="35"/>
    </location>
</feature>
<evidence type="ECO:0000256" key="3">
    <source>
        <dbReference type="ARBA" id="ARBA00022475"/>
    </source>
</evidence>
<gene>
    <name evidence="13" type="ORF">GPL26_00595</name>
</gene>
<feature type="transmembrane region" description="Helical" evidence="10">
    <location>
        <begin position="175"/>
        <end position="198"/>
    </location>
</feature>